<dbReference type="Pfam" id="PF00072">
    <property type="entry name" value="Response_reg"/>
    <property type="match status" value="1"/>
</dbReference>
<dbReference type="SUPFAM" id="SSF52172">
    <property type="entry name" value="CheY-like"/>
    <property type="match status" value="1"/>
</dbReference>
<dbReference type="Pfam" id="PF04397">
    <property type="entry name" value="LytTR"/>
    <property type="match status" value="1"/>
</dbReference>
<protein>
    <submittedName>
        <fullName evidence="5">Response regulator transcription factor</fullName>
    </submittedName>
</protein>
<comment type="caution">
    <text evidence="5">The sequence shown here is derived from an EMBL/GenBank/DDBJ whole genome shotgun (WGS) entry which is preliminary data.</text>
</comment>
<proteinExistence type="predicted"/>
<dbReference type="InterPro" id="IPR011006">
    <property type="entry name" value="CheY-like_superfamily"/>
</dbReference>
<feature type="modified residue" description="4-aspartylphosphate" evidence="2">
    <location>
        <position position="54"/>
    </location>
</feature>
<keyword evidence="2" id="KW-0597">Phosphoprotein</keyword>
<dbReference type="Gene3D" id="3.40.50.2300">
    <property type="match status" value="1"/>
</dbReference>
<dbReference type="Proteomes" id="UP001377972">
    <property type="component" value="Unassembled WGS sequence"/>
</dbReference>
<dbReference type="InterPro" id="IPR001789">
    <property type="entry name" value="Sig_transdc_resp-reg_receiver"/>
</dbReference>
<evidence type="ECO:0000256" key="2">
    <source>
        <dbReference type="PROSITE-ProRule" id="PRU00169"/>
    </source>
</evidence>
<dbReference type="Gene3D" id="2.40.50.1020">
    <property type="entry name" value="LytTr DNA-binding domain"/>
    <property type="match status" value="1"/>
</dbReference>
<evidence type="ECO:0000259" key="3">
    <source>
        <dbReference type="PROSITE" id="PS50110"/>
    </source>
</evidence>
<name>A0ABU8SW09_9GAMM</name>
<dbReference type="SMART" id="SM00850">
    <property type="entry name" value="LytTR"/>
    <property type="match status" value="1"/>
</dbReference>
<dbReference type="InterPro" id="IPR007492">
    <property type="entry name" value="LytTR_DNA-bd_dom"/>
</dbReference>
<evidence type="ECO:0000313" key="6">
    <source>
        <dbReference type="Proteomes" id="UP001377972"/>
    </source>
</evidence>
<feature type="domain" description="Response regulatory" evidence="3">
    <location>
        <begin position="3"/>
        <end position="114"/>
    </location>
</feature>
<dbReference type="PANTHER" id="PTHR37299:SF1">
    <property type="entry name" value="STAGE 0 SPORULATION PROTEIN A HOMOLOG"/>
    <property type="match status" value="1"/>
</dbReference>
<gene>
    <name evidence="5" type="ORF">PQI24_14285</name>
</gene>
<keyword evidence="6" id="KW-1185">Reference proteome</keyword>
<dbReference type="InterPro" id="IPR046947">
    <property type="entry name" value="LytR-like"/>
</dbReference>
<sequence>MIKAIIVDDEPLAHQVILHHLESYSDIKVVSQHFSAKDALYQLAKSTIDVVFLDINMPELSGLELIQSLASPPQIIIVSAYEEYALAGYELNVTDYLLKPVSAQRLQQAINKVRERISQTPKSKTITLKVDREKRKLSLDTIEYIEAYGNYVKVHQEDQTILATTTLKQILEQLLGSFTQIHKSYIVNNSRVIAVTNEHVELDTGDKIKIGKSFKEHSKVLL</sequence>
<evidence type="ECO:0000256" key="1">
    <source>
        <dbReference type="ARBA" id="ARBA00023012"/>
    </source>
</evidence>
<dbReference type="PANTHER" id="PTHR37299">
    <property type="entry name" value="TRANSCRIPTIONAL REGULATOR-RELATED"/>
    <property type="match status" value="1"/>
</dbReference>
<dbReference type="RefSeq" id="WP_339981204.1">
    <property type="nucleotide sequence ID" value="NZ_JAQPZS010000014.1"/>
</dbReference>
<dbReference type="SMART" id="SM00448">
    <property type="entry name" value="REC"/>
    <property type="match status" value="1"/>
</dbReference>
<reference evidence="5 6" key="1">
    <citation type="submission" date="2023-01" db="EMBL/GenBank/DDBJ databases">
        <title>Trichodesmium-associated heterotrophic epibiont bacteria.</title>
        <authorList>
            <person name="Cleveland C.S."/>
            <person name="Webb E.A."/>
        </authorList>
    </citation>
    <scope>NUCLEOTIDE SEQUENCE [LARGE SCALE GENOMIC DNA]</scope>
    <source>
        <strain evidence="5 6">USCH2</strain>
    </source>
</reference>
<feature type="domain" description="HTH LytTR-type" evidence="4">
    <location>
        <begin position="126"/>
        <end position="192"/>
    </location>
</feature>
<organism evidence="5 6">
    <name type="scientific">Pseudoalteromonas lipolytica</name>
    <dbReference type="NCBI Taxonomy" id="570156"/>
    <lineage>
        <taxon>Bacteria</taxon>
        <taxon>Pseudomonadati</taxon>
        <taxon>Pseudomonadota</taxon>
        <taxon>Gammaproteobacteria</taxon>
        <taxon>Alteromonadales</taxon>
        <taxon>Pseudoalteromonadaceae</taxon>
        <taxon>Pseudoalteromonas</taxon>
    </lineage>
</organism>
<keyword evidence="1" id="KW-0902">Two-component regulatory system</keyword>
<dbReference type="EMBL" id="JAQPZS010000014">
    <property type="protein sequence ID" value="MEJ6497209.1"/>
    <property type="molecule type" value="Genomic_DNA"/>
</dbReference>
<dbReference type="PROSITE" id="PS50930">
    <property type="entry name" value="HTH_LYTTR"/>
    <property type="match status" value="1"/>
</dbReference>
<evidence type="ECO:0000259" key="4">
    <source>
        <dbReference type="PROSITE" id="PS50930"/>
    </source>
</evidence>
<accession>A0ABU8SW09</accession>
<evidence type="ECO:0000313" key="5">
    <source>
        <dbReference type="EMBL" id="MEJ6497209.1"/>
    </source>
</evidence>
<dbReference type="PROSITE" id="PS50110">
    <property type="entry name" value="RESPONSE_REGULATORY"/>
    <property type="match status" value="1"/>
</dbReference>